<feature type="domain" description="R13L1/DRL21-like LRR repeat region" evidence="9">
    <location>
        <begin position="1060"/>
        <end position="1124"/>
    </location>
</feature>
<dbReference type="InterPro" id="IPR032675">
    <property type="entry name" value="LRR_dom_sf"/>
</dbReference>
<evidence type="ECO:0000256" key="5">
    <source>
        <dbReference type="ARBA" id="ARBA00022840"/>
    </source>
</evidence>
<keyword evidence="11" id="KW-1185">Reference proteome</keyword>
<organism evidence="10 11">
    <name type="scientific">Aquilegia coerulea</name>
    <name type="common">Rocky mountain columbine</name>
    <dbReference type="NCBI Taxonomy" id="218851"/>
    <lineage>
        <taxon>Eukaryota</taxon>
        <taxon>Viridiplantae</taxon>
        <taxon>Streptophyta</taxon>
        <taxon>Embryophyta</taxon>
        <taxon>Tracheophyta</taxon>
        <taxon>Spermatophyta</taxon>
        <taxon>Magnoliopsida</taxon>
        <taxon>Ranunculales</taxon>
        <taxon>Ranunculaceae</taxon>
        <taxon>Thalictroideae</taxon>
        <taxon>Aquilegia</taxon>
    </lineage>
</organism>
<dbReference type="InterPro" id="IPR056789">
    <property type="entry name" value="LRR_R13L1-DRL21"/>
</dbReference>
<sequence length="1151" mass="131362">MADLAMQVVVSPFLGVLFDNLSSLIQNELALLYGLEKEIKKLSDTLLTIRNVLEDAEEQQLTNKTITTWLIKLKDAAYEADDIVDEWATGAIRLASEIRTTCTNQVCDSLLSCFRFEQVQVRHKIAKSINELRQRFDEIASERVRFHLKEGGVERKLEYYKSRETSSILTEPQIYGRDKEKEYIVSVLLGNSDNQENLSICPILGIGGIGKTTVAQSVYNDERVAAYYEVRIWVSVSQDFDVKRLIRAVIVSISGACTIEDLDPLQRFLQEKLDGKLFLLVLDDVWNENQEEWNRFKYSLRCGAKGSSVIVTTRLKTVASITGTCPAYSLKTLSEDDCWSLFKQRAFGTGNEENLNLEKIGKEIVKKCGGVPLAAKVLGGLLRFSVEEKQWLFIRDNRIWDLPQSNENTILRALRLSYTHLNAHVRQCFAYCSIYPKGYNMRREEVIDLWIANDLFHCKEKLQLEDIGNEIFNALLWRSFFQDVKRDEDGNIETFMMHDLVHDLACSITMNECCNVVADGKIINVPEGSRHLSVSFKTTPSSSIFQFIHQSTPNLRTLISLIDMPTIDEWQGRQLPTHLNFSAFKSLRAMSLEDIRVTTLPDSIGNLRHLRYLKLSCDEITSLPESICRLRTLQTLKLMNCSKLQMLPREMRNMINLRHLDIKKCDRLREMPISMGKLTCLQTLSIFIAGPDSGRHIKELQELDNLGGELTVKGLQHVRSSNDAKEAMLMGKKNLRTLSLNWSYPQMEERNDKDVIEALQPHPNIKRLSIKGYQGLTLPIWLEFSTLPNLVEVFLDRCTRCEQLPSTSLARLPLLKTLQLHAMHSVKIFSIEYMVNGFQSLENLELDDLPDLEECSSAVGNQEHEQQLLQFPCLKKLIIRKCPKLKRLPLSSSVERLDVEFCNDMISGFRELVSFPEGMLTHLPALQSLSIWNCSNLKTLPAEVGDLSELTRLGIISCTNLVSLPSELRNLSSLQVFSIFRCNQLNNLLDVGRTSLTHLTIENCSDLTELAEGLRYLTTLQSLHISRCPKLTVSTVEFQNLISLRHLTIENLPELTSLPDGLQHHPTLLYLQISEFAALTSLPNWMVSLTELRCLSISNCKNMRCLPDGLQLLTNLQSLWINDCHPELHRRCEKGRGEDWHKIAHIPDFKI</sequence>
<evidence type="ECO:0000259" key="6">
    <source>
        <dbReference type="Pfam" id="PF00931"/>
    </source>
</evidence>
<evidence type="ECO:0000256" key="1">
    <source>
        <dbReference type="ARBA" id="ARBA00022614"/>
    </source>
</evidence>
<evidence type="ECO:0000259" key="9">
    <source>
        <dbReference type="Pfam" id="PF25019"/>
    </source>
</evidence>
<feature type="domain" description="Disease resistance protein winged helix" evidence="8">
    <location>
        <begin position="434"/>
        <end position="505"/>
    </location>
</feature>
<dbReference type="Gene3D" id="3.40.50.300">
    <property type="entry name" value="P-loop containing nucleotide triphosphate hydrolases"/>
    <property type="match status" value="1"/>
</dbReference>
<dbReference type="InterPro" id="IPR041118">
    <property type="entry name" value="Rx_N"/>
</dbReference>
<dbReference type="EMBL" id="KZ305032">
    <property type="protein sequence ID" value="PIA46837.1"/>
    <property type="molecule type" value="Genomic_DNA"/>
</dbReference>
<dbReference type="OrthoDB" id="2973320at2759"/>
<evidence type="ECO:0000259" key="8">
    <source>
        <dbReference type="Pfam" id="PF23559"/>
    </source>
</evidence>
<reference evidence="10 11" key="1">
    <citation type="submission" date="2017-09" db="EMBL/GenBank/DDBJ databases">
        <title>WGS assembly of Aquilegia coerulea Goldsmith.</title>
        <authorList>
            <person name="Hodges S."/>
            <person name="Kramer E."/>
            <person name="Nordborg M."/>
            <person name="Tomkins J."/>
            <person name="Borevitz J."/>
            <person name="Derieg N."/>
            <person name="Yan J."/>
            <person name="Mihaltcheva S."/>
            <person name="Hayes R.D."/>
            <person name="Rokhsar D."/>
        </authorList>
    </citation>
    <scope>NUCLEOTIDE SEQUENCE [LARGE SCALE GENOMIC DNA]</scope>
    <source>
        <strain evidence="11">cv. Goldsmith</strain>
    </source>
</reference>
<evidence type="ECO:0000313" key="11">
    <source>
        <dbReference type="Proteomes" id="UP000230069"/>
    </source>
</evidence>
<name>A0A2G5DUA8_AQUCA</name>
<dbReference type="GO" id="GO:0051707">
    <property type="term" value="P:response to other organism"/>
    <property type="evidence" value="ECO:0007669"/>
    <property type="project" value="UniProtKB-ARBA"/>
</dbReference>
<gene>
    <name evidence="10" type="ORF">AQUCO_01500404v1</name>
</gene>
<evidence type="ECO:0000256" key="4">
    <source>
        <dbReference type="ARBA" id="ARBA00022821"/>
    </source>
</evidence>
<keyword evidence="2" id="KW-0677">Repeat</keyword>
<dbReference type="InParanoid" id="A0A2G5DUA8"/>
<evidence type="ECO:0000313" key="10">
    <source>
        <dbReference type="EMBL" id="PIA46837.1"/>
    </source>
</evidence>
<evidence type="ECO:0000256" key="2">
    <source>
        <dbReference type="ARBA" id="ARBA00022737"/>
    </source>
</evidence>
<dbReference type="SUPFAM" id="SSF52540">
    <property type="entry name" value="P-loop containing nucleoside triphosphate hydrolases"/>
    <property type="match status" value="1"/>
</dbReference>
<keyword evidence="1" id="KW-0433">Leucine-rich repeat</keyword>
<dbReference type="FunFam" id="1.10.10.10:FF:000322">
    <property type="entry name" value="Probable disease resistance protein At1g63360"/>
    <property type="match status" value="1"/>
</dbReference>
<dbReference type="GO" id="GO:0006952">
    <property type="term" value="P:defense response"/>
    <property type="evidence" value="ECO:0007669"/>
    <property type="project" value="UniProtKB-KW"/>
</dbReference>
<dbReference type="Pfam" id="PF25019">
    <property type="entry name" value="LRR_R13L1-DRL21"/>
    <property type="match status" value="2"/>
</dbReference>
<dbReference type="InterPro" id="IPR036388">
    <property type="entry name" value="WH-like_DNA-bd_sf"/>
</dbReference>
<dbReference type="PANTHER" id="PTHR36766">
    <property type="entry name" value="PLANT BROAD-SPECTRUM MILDEW RESISTANCE PROTEIN RPW8"/>
    <property type="match status" value="1"/>
</dbReference>
<dbReference type="InterPro" id="IPR027417">
    <property type="entry name" value="P-loop_NTPase"/>
</dbReference>
<dbReference type="InterPro" id="IPR038005">
    <property type="entry name" value="RX-like_CC"/>
</dbReference>
<feature type="domain" description="R13L1/DRL21-like LRR repeat region" evidence="9">
    <location>
        <begin position="697"/>
        <end position="823"/>
    </location>
</feature>
<keyword evidence="5" id="KW-0067">ATP-binding</keyword>
<dbReference type="SUPFAM" id="SSF52058">
    <property type="entry name" value="L domain-like"/>
    <property type="match status" value="1"/>
</dbReference>
<dbReference type="CDD" id="cd14798">
    <property type="entry name" value="RX-CC_like"/>
    <property type="match status" value="1"/>
</dbReference>
<evidence type="ECO:0000259" key="7">
    <source>
        <dbReference type="Pfam" id="PF18052"/>
    </source>
</evidence>
<dbReference type="GO" id="GO:0005524">
    <property type="term" value="F:ATP binding"/>
    <property type="evidence" value="ECO:0007669"/>
    <property type="project" value="UniProtKB-KW"/>
</dbReference>
<proteinExistence type="predicted"/>
<dbReference type="PRINTS" id="PR00364">
    <property type="entry name" value="DISEASERSIST"/>
</dbReference>
<dbReference type="Proteomes" id="UP000230069">
    <property type="component" value="Unassembled WGS sequence"/>
</dbReference>
<keyword evidence="3" id="KW-0547">Nucleotide-binding</keyword>
<dbReference type="Gene3D" id="1.10.10.10">
    <property type="entry name" value="Winged helix-like DNA-binding domain superfamily/Winged helix DNA-binding domain"/>
    <property type="match status" value="1"/>
</dbReference>
<dbReference type="InterPro" id="IPR002182">
    <property type="entry name" value="NB-ARC"/>
</dbReference>
<feature type="domain" description="Disease resistance N-terminal" evidence="7">
    <location>
        <begin position="13"/>
        <end position="96"/>
    </location>
</feature>
<dbReference type="GO" id="GO:0043531">
    <property type="term" value="F:ADP binding"/>
    <property type="evidence" value="ECO:0007669"/>
    <property type="project" value="InterPro"/>
</dbReference>
<dbReference type="PANTHER" id="PTHR36766:SF42">
    <property type="entry name" value="NB-ARC DOMAIN DISEASE RESISTANCE PROTEIN"/>
    <property type="match status" value="1"/>
</dbReference>
<dbReference type="AlphaFoldDB" id="A0A2G5DUA8"/>
<accession>A0A2G5DUA8</accession>
<dbReference type="Pfam" id="PF18052">
    <property type="entry name" value="Rx_N"/>
    <property type="match status" value="1"/>
</dbReference>
<dbReference type="InterPro" id="IPR058922">
    <property type="entry name" value="WHD_DRP"/>
</dbReference>
<dbReference type="STRING" id="218851.A0A2G5DUA8"/>
<dbReference type="Pfam" id="PF00931">
    <property type="entry name" value="NB-ARC"/>
    <property type="match status" value="1"/>
</dbReference>
<keyword evidence="4" id="KW-0611">Plant defense</keyword>
<protein>
    <submittedName>
        <fullName evidence="10">Uncharacterized protein</fullName>
    </submittedName>
</protein>
<dbReference type="Gene3D" id="3.80.10.10">
    <property type="entry name" value="Ribonuclease Inhibitor"/>
    <property type="match status" value="4"/>
</dbReference>
<evidence type="ECO:0000256" key="3">
    <source>
        <dbReference type="ARBA" id="ARBA00022741"/>
    </source>
</evidence>
<dbReference type="SUPFAM" id="SSF52047">
    <property type="entry name" value="RNI-like"/>
    <property type="match status" value="1"/>
</dbReference>
<dbReference type="Pfam" id="PF23559">
    <property type="entry name" value="WHD_DRP"/>
    <property type="match status" value="1"/>
</dbReference>
<dbReference type="Gene3D" id="1.20.5.4130">
    <property type="match status" value="1"/>
</dbReference>
<feature type="domain" description="NB-ARC" evidence="6">
    <location>
        <begin position="181"/>
        <end position="347"/>
    </location>
</feature>